<name>A0ACA9PWL7_9GLOM</name>
<reference evidence="1" key="1">
    <citation type="submission" date="2021-06" db="EMBL/GenBank/DDBJ databases">
        <authorList>
            <person name="Kallberg Y."/>
            <person name="Tangrot J."/>
            <person name="Rosling A."/>
        </authorList>
    </citation>
    <scope>NUCLEOTIDE SEQUENCE</scope>
    <source>
        <strain evidence="1">28 12/20/2015</strain>
    </source>
</reference>
<protein>
    <submittedName>
        <fullName evidence="1">3710_t:CDS:1</fullName>
    </submittedName>
</protein>
<evidence type="ECO:0000313" key="1">
    <source>
        <dbReference type="EMBL" id="CAG8727601.1"/>
    </source>
</evidence>
<dbReference type="EMBL" id="CAJVPW010031918">
    <property type="protein sequence ID" value="CAG8727601.1"/>
    <property type="molecule type" value="Genomic_DNA"/>
</dbReference>
<accession>A0ACA9PWL7</accession>
<evidence type="ECO:0000313" key="2">
    <source>
        <dbReference type="Proteomes" id="UP000789366"/>
    </source>
</evidence>
<sequence>STSSPLIDFETTNDITVELVTGEMPRTTELLVEIEPDDD</sequence>
<gene>
    <name evidence="1" type="ORF">SPELUC_LOCUS12867</name>
</gene>
<proteinExistence type="predicted"/>
<keyword evidence="2" id="KW-1185">Reference proteome</keyword>
<feature type="non-terminal residue" evidence="1">
    <location>
        <position position="1"/>
    </location>
</feature>
<organism evidence="1 2">
    <name type="scientific">Cetraspora pellucida</name>
    <dbReference type="NCBI Taxonomy" id="1433469"/>
    <lineage>
        <taxon>Eukaryota</taxon>
        <taxon>Fungi</taxon>
        <taxon>Fungi incertae sedis</taxon>
        <taxon>Mucoromycota</taxon>
        <taxon>Glomeromycotina</taxon>
        <taxon>Glomeromycetes</taxon>
        <taxon>Diversisporales</taxon>
        <taxon>Gigasporaceae</taxon>
        <taxon>Cetraspora</taxon>
    </lineage>
</organism>
<dbReference type="Proteomes" id="UP000789366">
    <property type="component" value="Unassembled WGS sequence"/>
</dbReference>
<comment type="caution">
    <text evidence="1">The sequence shown here is derived from an EMBL/GenBank/DDBJ whole genome shotgun (WGS) entry which is preliminary data.</text>
</comment>